<feature type="transmembrane region" description="Helical" evidence="1">
    <location>
        <begin position="6"/>
        <end position="24"/>
    </location>
</feature>
<evidence type="ECO:0000313" key="2">
    <source>
        <dbReference type="EMBL" id="NWJ45349.1"/>
    </source>
</evidence>
<evidence type="ECO:0000313" key="3">
    <source>
        <dbReference type="EMBL" id="WJW67222.1"/>
    </source>
</evidence>
<keyword evidence="1" id="KW-1133">Transmembrane helix</keyword>
<gene>
    <name evidence="2" type="ORF">HXX08_05660</name>
    <name evidence="3" type="ORF">OZ401_000480</name>
</gene>
<feature type="transmembrane region" description="Helical" evidence="1">
    <location>
        <begin position="45"/>
        <end position="71"/>
    </location>
</feature>
<dbReference type="EMBL" id="CP128399">
    <property type="protein sequence ID" value="WJW67222.1"/>
    <property type="molecule type" value="Genomic_DNA"/>
</dbReference>
<evidence type="ECO:0000313" key="5">
    <source>
        <dbReference type="Proteomes" id="UP001431572"/>
    </source>
</evidence>
<dbReference type="RefSeq" id="WP_341469120.1">
    <property type="nucleotide sequence ID" value="NZ_CP128399.1"/>
</dbReference>
<dbReference type="AlphaFoldDB" id="A0A8T7M0C1"/>
<name>A0A8T7M0C1_9CHLR</name>
<dbReference type="Proteomes" id="UP000521676">
    <property type="component" value="Unassembled WGS sequence"/>
</dbReference>
<reference evidence="3" key="2">
    <citation type="journal article" date="2024" name="Nature">
        <title>Anoxygenic phototroph of the Chloroflexota uses a type I reaction centre.</title>
        <authorList>
            <person name="Tsuji J.M."/>
            <person name="Shaw N.A."/>
            <person name="Nagashima S."/>
            <person name="Venkiteswaran J.J."/>
            <person name="Schiff S.L."/>
            <person name="Watanabe T."/>
            <person name="Fukui M."/>
            <person name="Hanada S."/>
            <person name="Tank M."/>
            <person name="Neufeld J.D."/>
        </authorList>
    </citation>
    <scope>NUCLEOTIDE SEQUENCE</scope>
    <source>
        <strain evidence="3">L227-S17</strain>
    </source>
</reference>
<evidence type="ECO:0000256" key="1">
    <source>
        <dbReference type="SAM" id="Phobius"/>
    </source>
</evidence>
<evidence type="ECO:0000313" key="4">
    <source>
        <dbReference type="Proteomes" id="UP000521676"/>
    </source>
</evidence>
<keyword evidence="1" id="KW-0472">Membrane</keyword>
<reference evidence="2 4" key="1">
    <citation type="submission" date="2020-06" db="EMBL/GenBank/DDBJ databases">
        <title>Anoxygenic phototrophic Chloroflexota member uses a Type I reaction center.</title>
        <authorList>
            <person name="Tsuji J.M."/>
            <person name="Shaw N.A."/>
            <person name="Nagashima S."/>
            <person name="Venkiteswaran J."/>
            <person name="Schiff S.L."/>
            <person name="Hanada S."/>
            <person name="Tank M."/>
            <person name="Neufeld J.D."/>
        </authorList>
    </citation>
    <scope>NUCLEOTIDE SEQUENCE [LARGE SCALE GENOMIC DNA]</scope>
    <source>
        <strain evidence="2">L227-S17</strain>
    </source>
</reference>
<protein>
    <submittedName>
        <fullName evidence="2">Uncharacterized protein</fullName>
    </submittedName>
</protein>
<dbReference type="Proteomes" id="UP001431572">
    <property type="component" value="Chromosome 1"/>
</dbReference>
<organism evidence="2 4">
    <name type="scientific">Candidatus Chlorohelix allophototropha</name>
    <dbReference type="NCBI Taxonomy" id="3003348"/>
    <lineage>
        <taxon>Bacteria</taxon>
        <taxon>Bacillati</taxon>
        <taxon>Chloroflexota</taxon>
        <taxon>Chloroflexia</taxon>
        <taxon>Candidatus Chloroheliales</taxon>
        <taxon>Candidatus Chloroheliaceae</taxon>
        <taxon>Candidatus Chlorohelix</taxon>
    </lineage>
</organism>
<dbReference type="EMBL" id="JACATZ010000001">
    <property type="protein sequence ID" value="NWJ45349.1"/>
    <property type="molecule type" value="Genomic_DNA"/>
</dbReference>
<proteinExistence type="predicted"/>
<keyword evidence="5" id="KW-1185">Reference proteome</keyword>
<keyword evidence="1" id="KW-0812">Transmembrane</keyword>
<accession>A0A8T7M0C1</accession>
<sequence>MIRIDLAGIFALIVLALVATFGYYRGFMALITRRALLTDTHILKGLPALALALVYFAGAIVVSGVAILFYLSN</sequence>